<dbReference type="Gene3D" id="3.40.50.300">
    <property type="entry name" value="P-loop containing nucleotide triphosphate hydrolases"/>
    <property type="match status" value="1"/>
</dbReference>
<dbReference type="GO" id="GO:0000785">
    <property type="term" value="C:chromatin"/>
    <property type="evidence" value="ECO:0007669"/>
    <property type="project" value="TreeGrafter"/>
</dbReference>
<keyword evidence="2" id="KW-0539">Nucleus</keyword>
<dbReference type="SMART" id="SM00490">
    <property type="entry name" value="HELICc"/>
    <property type="match status" value="1"/>
</dbReference>
<dbReference type="GO" id="GO:0034728">
    <property type="term" value="P:nucleosome organization"/>
    <property type="evidence" value="ECO:0007669"/>
    <property type="project" value="TreeGrafter"/>
</dbReference>
<dbReference type="GO" id="GO:0140658">
    <property type="term" value="F:ATP-dependent chromatin remodeler activity"/>
    <property type="evidence" value="ECO:0007669"/>
    <property type="project" value="TreeGrafter"/>
</dbReference>
<dbReference type="GO" id="GO:0003682">
    <property type="term" value="F:chromatin binding"/>
    <property type="evidence" value="ECO:0007669"/>
    <property type="project" value="TreeGrafter"/>
</dbReference>
<dbReference type="EnsemblPlants" id="Kaladp1242s0001.1.v1.1">
    <property type="protein sequence ID" value="Kaladp1242s0001.1.v1.1"/>
    <property type="gene ID" value="Kaladp1242s0001.v1.1"/>
</dbReference>
<dbReference type="InterPro" id="IPR001650">
    <property type="entry name" value="Helicase_C-like"/>
</dbReference>
<dbReference type="GO" id="GO:0016887">
    <property type="term" value="F:ATP hydrolysis activity"/>
    <property type="evidence" value="ECO:0007669"/>
    <property type="project" value="TreeGrafter"/>
</dbReference>
<dbReference type="GO" id="GO:0003677">
    <property type="term" value="F:DNA binding"/>
    <property type="evidence" value="ECO:0007669"/>
    <property type="project" value="TreeGrafter"/>
</dbReference>
<dbReference type="AlphaFoldDB" id="A0A7N1A871"/>
<dbReference type="GO" id="GO:0005634">
    <property type="term" value="C:nucleus"/>
    <property type="evidence" value="ECO:0007669"/>
    <property type="project" value="TreeGrafter"/>
</dbReference>
<dbReference type="CDD" id="cd18793">
    <property type="entry name" value="SF2_C_SNF"/>
    <property type="match status" value="1"/>
</dbReference>
<evidence type="ECO:0000313" key="4">
    <source>
        <dbReference type="EnsemblPlants" id="Kaladp1242s0001.1.v1.1"/>
    </source>
</evidence>
<keyword evidence="5" id="KW-1185">Reference proteome</keyword>
<proteinExistence type="predicted"/>
<dbReference type="Pfam" id="PF00271">
    <property type="entry name" value="Helicase_C"/>
    <property type="match status" value="1"/>
</dbReference>
<evidence type="ECO:0000256" key="2">
    <source>
        <dbReference type="ARBA" id="ARBA00023242"/>
    </source>
</evidence>
<evidence type="ECO:0000256" key="1">
    <source>
        <dbReference type="ARBA" id="ARBA00022801"/>
    </source>
</evidence>
<protein>
    <recommendedName>
        <fullName evidence="3">Helicase C-terminal domain-containing protein</fullName>
    </recommendedName>
</protein>
<dbReference type="InterPro" id="IPR049730">
    <property type="entry name" value="SNF2/RAD54-like_C"/>
</dbReference>
<organism evidence="4 5">
    <name type="scientific">Kalanchoe fedtschenkoi</name>
    <name type="common">Lavender scallops</name>
    <name type="synonym">South American air plant</name>
    <dbReference type="NCBI Taxonomy" id="63787"/>
    <lineage>
        <taxon>Eukaryota</taxon>
        <taxon>Viridiplantae</taxon>
        <taxon>Streptophyta</taxon>
        <taxon>Embryophyta</taxon>
        <taxon>Tracheophyta</taxon>
        <taxon>Spermatophyta</taxon>
        <taxon>Magnoliopsida</taxon>
        <taxon>eudicotyledons</taxon>
        <taxon>Gunneridae</taxon>
        <taxon>Pentapetalae</taxon>
        <taxon>Saxifragales</taxon>
        <taxon>Crassulaceae</taxon>
        <taxon>Kalanchoe</taxon>
    </lineage>
</organism>
<dbReference type="GO" id="GO:0042393">
    <property type="term" value="F:histone binding"/>
    <property type="evidence" value="ECO:0007669"/>
    <property type="project" value="TreeGrafter"/>
</dbReference>
<dbReference type="PANTHER" id="PTHR45623:SF14">
    <property type="entry name" value="CHROMODOMAIN-HELICASE-DNA-BINDING PROTEIN 1"/>
    <property type="match status" value="1"/>
</dbReference>
<accession>A0A7N1A871</accession>
<dbReference type="PROSITE" id="PS51194">
    <property type="entry name" value="HELICASE_CTER"/>
    <property type="match status" value="1"/>
</dbReference>
<dbReference type="PANTHER" id="PTHR45623">
    <property type="entry name" value="CHROMODOMAIN-HELICASE-DNA-BINDING PROTEIN 3-RELATED-RELATED"/>
    <property type="match status" value="1"/>
</dbReference>
<keyword evidence="1" id="KW-0378">Hydrolase</keyword>
<name>A0A7N1A871_KALFE</name>
<feature type="domain" description="Helicase C-terminal" evidence="3">
    <location>
        <begin position="77"/>
        <end position="235"/>
    </location>
</feature>
<dbReference type="InterPro" id="IPR027417">
    <property type="entry name" value="P-loop_NTPase"/>
</dbReference>
<evidence type="ECO:0000259" key="3">
    <source>
        <dbReference type="PROSITE" id="PS51194"/>
    </source>
</evidence>
<dbReference type="SUPFAM" id="SSF52540">
    <property type="entry name" value="P-loop containing nucleoside triphosphate hydrolases"/>
    <property type="match status" value="1"/>
</dbReference>
<sequence length="251" mass="28510">MFFFGVFKDGLYSAIEIEAFTVVNMKVSLLNIVVELKKCCNHPFLFESADYGYGGDRAFIDSSKLERMILSSGKLVILDKLLVRLQETNHRVLIFSQMVRMLDILAEYMSLRGFQFQRLDGSTKAELRHQAMEHFNAPGSDDFCFLLSTRAGGLGINLATADTVIIFDSDWNPLNDLQAMSRAHRIGQQDVVNICRFVTSKSVEEDFLERAKKKMNELSAIFKVANFYSAEDDGSFWSRWIKPEAAIDAEV</sequence>
<evidence type="ECO:0000313" key="5">
    <source>
        <dbReference type="Proteomes" id="UP000594263"/>
    </source>
</evidence>
<dbReference type="Gramene" id="Kaladp1242s0001.1.v1.1">
    <property type="protein sequence ID" value="Kaladp1242s0001.1.v1.1"/>
    <property type="gene ID" value="Kaladp1242s0001.v1.1"/>
</dbReference>
<reference evidence="4" key="1">
    <citation type="submission" date="2021-01" db="UniProtKB">
        <authorList>
            <consortium name="EnsemblPlants"/>
        </authorList>
    </citation>
    <scope>IDENTIFICATION</scope>
</reference>
<dbReference type="Proteomes" id="UP000594263">
    <property type="component" value="Unplaced"/>
</dbReference>